<comment type="caution">
    <text evidence="2">The sequence shown here is derived from an EMBL/GenBank/DDBJ whole genome shotgun (WGS) entry which is preliminary data.</text>
</comment>
<protein>
    <submittedName>
        <fullName evidence="2">Uncharacterized protein</fullName>
    </submittedName>
</protein>
<evidence type="ECO:0000313" key="3">
    <source>
        <dbReference type="Proteomes" id="UP000636264"/>
    </source>
</evidence>
<organism evidence="2 3">
    <name type="scientific">Nitratireductor aestuarii</name>
    <dbReference type="NCBI Taxonomy" id="1735103"/>
    <lineage>
        <taxon>Bacteria</taxon>
        <taxon>Pseudomonadati</taxon>
        <taxon>Pseudomonadota</taxon>
        <taxon>Alphaproteobacteria</taxon>
        <taxon>Hyphomicrobiales</taxon>
        <taxon>Phyllobacteriaceae</taxon>
        <taxon>Nitratireductor</taxon>
    </lineage>
</organism>
<proteinExistence type="predicted"/>
<reference evidence="2" key="1">
    <citation type="journal article" date="2014" name="Int. J. Syst. Evol. Microbiol.">
        <title>Complete genome sequence of Corynebacterium casei LMG S-19264T (=DSM 44701T), isolated from a smear-ripened cheese.</title>
        <authorList>
            <consortium name="US DOE Joint Genome Institute (JGI-PGF)"/>
            <person name="Walter F."/>
            <person name="Albersmeier A."/>
            <person name="Kalinowski J."/>
            <person name="Ruckert C."/>
        </authorList>
    </citation>
    <scope>NUCLEOTIDE SEQUENCE</scope>
    <source>
        <strain evidence="2">CGMCC 1.15320</strain>
    </source>
</reference>
<accession>A0A916RK03</accession>
<keyword evidence="1" id="KW-0732">Signal</keyword>
<evidence type="ECO:0000256" key="1">
    <source>
        <dbReference type="SAM" id="SignalP"/>
    </source>
</evidence>
<reference evidence="2" key="2">
    <citation type="submission" date="2020-09" db="EMBL/GenBank/DDBJ databases">
        <authorList>
            <person name="Sun Q."/>
            <person name="Zhou Y."/>
        </authorList>
    </citation>
    <scope>NUCLEOTIDE SEQUENCE</scope>
    <source>
        <strain evidence="2">CGMCC 1.15320</strain>
    </source>
</reference>
<sequence>MNRIVQSGLGLMVLTTVGLFSQSTTAVTETQICGPREDVVQQLGMQFAESQKAIGLLGEDAVMEVFVSDHGSWTILTTDVDGVSCLLAAGEAWDDTSITTVGQGV</sequence>
<name>A0A916RK03_9HYPH</name>
<feature type="signal peptide" evidence="1">
    <location>
        <begin position="1"/>
        <end position="26"/>
    </location>
</feature>
<dbReference type="AlphaFoldDB" id="A0A916RK03"/>
<keyword evidence="3" id="KW-1185">Reference proteome</keyword>
<feature type="chain" id="PRO_5037248748" evidence="1">
    <location>
        <begin position="27"/>
        <end position="105"/>
    </location>
</feature>
<evidence type="ECO:0000313" key="2">
    <source>
        <dbReference type="EMBL" id="GGA60263.1"/>
    </source>
</evidence>
<dbReference type="RefSeq" id="WP_188720101.1">
    <property type="nucleotide sequence ID" value="NZ_BMIF01000003.1"/>
</dbReference>
<dbReference type="EMBL" id="BMIF01000003">
    <property type="protein sequence ID" value="GGA60263.1"/>
    <property type="molecule type" value="Genomic_DNA"/>
</dbReference>
<gene>
    <name evidence="2" type="ORF">GCM10011385_12410</name>
</gene>
<dbReference type="Proteomes" id="UP000636264">
    <property type="component" value="Unassembled WGS sequence"/>
</dbReference>